<evidence type="ECO:0000313" key="6">
    <source>
        <dbReference type="Proteomes" id="UP000246114"/>
    </source>
</evidence>
<dbReference type="GO" id="GO:0005524">
    <property type="term" value="F:ATP binding"/>
    <property type="evidence" value="ECO:0007669"/>
    <property type="project" value="UniProtKB-KW"/>
</dbReference>
<dbReference type="EMBL" id="QAMZ01000051">
    <property type="protein sequence ID" value="PWL52251.1"/>
    <property type="molecule type" value="Genomic_DNA"/>
</dbReference>
<dbReference type="AlphaFoldDB" id="A0A1I2LT37"/>
<dbReference type="EMBL" id="FOOE01000011">
    <property type="protein sequence ID" value="SFF81788.1"/>
    <property type="molecule type" value="Genomic_DNA"/>
</dbReference>
<dbReference type="PANTHER" id="PTHR10457">
    <property type="entry name" value="MEVALONATE KINASE/GALACTOKINASE"/>
    <property type="match status" value="1"/>
</dbReference>
<evidence type="ECO:0000313" key="4">
    <source>
        <dbReference type="EMBL" id="SFF81788.1"/>
    </source>
</evidence>
<keyword evidence="4" id="KW-0418">Kinase</keyword>
<dbReference type="STRING" id="1529.SAMN04487885_11190"/>
<dbReference type="Proteomes" id="UP000182135">
    <property type="component" value="Unassembled WGS sequence"/>
</dbReference>
<organism evidence="4 5">
    <name type="scientific">Clostridium cadaveris</name>
    <dbReference type="NCBI Taxonomy" id="1529"/>
    <lineage>
        <taxon>Bacteria</taxon>
        <taxon>Bacillati</taxon>
        <taxon>Bacillota</taxon>
        <taxon>Clostridia</taxon>
        <taxon>Eubacteriales</taxon>
        <taxon>Clostridiaceae</taxon>
        <taxon>Clostridium</taxon>
    </lineage>
</organism>
<dbReference type="Gene3D" id="3.30.70.890">
    <property type="entry name" value="GHMP kinase, C-terminal domain"/>
    <property type="match status" value="1"/>
</dbReference>
<evidence type="ECO:0000256" key="2">
    <source>
        <dbReference type="ARBA" id="ARBA00022840"/>
    </source>
</evidence>
<sequence>MVYEEQLITCPTSIKLIGDQLAYNGGITIFLTMKDKFTMSIMERNDDKIKLIFPKCIVEMNIKDSEKEELETTEEFENYEARCLTKLILKELKKNNLTTSKGFEAKYNFDLASYKKNSTSIAFELLTLKGINNINSYELSSYDMENINENIQILDGKGYRGTSESFMMNMCKENHGHVLYCQSLKHECIPVNYDGYSIIASYNDCLSKRNFEDEKIRQCNDALQKFQKVVNISSLCNLSIAEFEKFKGVLDKDTLKVASYVVYENYRVRNSIPKLKDGNMKEIGILMKKTHEELKNLYGIVNEEHDFIFKEALKIDGCIGSKMSESSLGLCNLSIVKDEVIDDFKEKVGDEYKIKYNEGLNFYVQSLKNK</sequence>
<dbReference type="GeneID" id="90546375"/>
<reference evidence="4 5" key="1">
    <citation type="submission" date="2016-10" db="EMBL/GenBank/DDBJ databases">
        <authorList>
            <person name="de Groot N.N."/>
        </authorList>
    </citation>
    <scope>NUCLEOTIDE SEQUENCE [LARGE SCALE GENOMIC DNA]</scope>
    <source>
        <strain evidence="4 5">NLAE-zl-G419</strain>
    </source>
</reference>
<keyword evidence="5" id="KW-1185">Reference proteome</keyword>
<accession>A0A1I2LT37</accession>
<keyword evidence="2" id="KW-0067">ATP-binding</keyword>
<dbReference type="Gene3D" id="3.30.230.10">
    <property type="match status" value="1"/>
</dbReference>
<protein>
    <submittedName>
        <fullName evidence="4">Galactokinase</fullName>
    </submittedName>
</protein>
<dbReference type="GO" id="GO:0004335">
    <property type="term" value="F:galactokinase activity"/>
    <property type="evidence" value="ECO:0007669"/>
    <property type="project" value="TreeGrafter"/>
</dbReference>
<dbReference type="RefSeq" id="WP_027638429.1">
    <property type="nucleotide sequence ID" value="NZ_BAAACD010000016.1"/>
</dbReference>
<evidence type="ECO:0000313" key="3">
    <source>
        <dbReference type="EMBL" id="PWL52251.1"/>
    </source>
</evidence>
<dbReference type="GO" id="GO:0005829">
    <property type="term" value="C:cytosol"/>
    <property type="evidence" value="ECO:0007669"/>
    <property type="project" value="TreeGrafter"/>
</dbReference>
<gene>
    <name evidence="3" type="ORF">DBY38_11815</name>
    <name evidence="4" type="ORF">SAMN04487885_11190</name>
</gene>
<dbReference type="SUPFAM" id="SSF55060">
    <property type="entry name" value="GHMP Kinase, C-terminal domain"/>
    <property type="match status" value="1"/>
</dbReference>
<dbReference type="eggNOG" id="COG0153">
    <property type="taxonomic scope" value="Bacteria"/>
</dbReference>
<proteinExistence type="predicted"/>
<keyword evidence="4" id="KW-0808">Transferase</keyword>
<dbReference type="PANTHER" id="PTHR10457:SF7">
    <property type="entry name" value="GALACTOKINASE-RELATED"/>
    <property type="match status" value="1"/>
</dbReference>
<dbReference type="InterPro" id="IPR014721">
    <property type="entry name" value="Ribsml_uS5_D2-typ_fold_subgr"/>
</dbReference>
<evidence type="ECO:0000313" key="5">
    <source>
        <dbReference type="Proteomes" id="UP000182135"/>
    </source>
</evidence>
<dbReference type="Proteomes" id="UP000246114">
    <property type="component" value="Unassembled WGS sequence"/>
</dbReference>
<keyword evidence="1" id="KW-0547">Nucleotide-binding</keyword>
<reference evidence="3 6" key="2">
    <citation type="submission" date="2018-03" db="EMBL/GenBank/DDBJ databases">
        <title>The uncultured portion of the human microbiome is neutrally assembled.</title>
        <authorList>
            <person name="Jeraldo P."/>
            <person name="Boardman L."/>
            <person name="White B.A."/>
            <person name="Nelson H."/>
            <person name="Goldenfeld N."/>
            <person name="Chia N."/>
        </authorList>
    </citation>
    <scope>NUCLEOTIDE SEQUENCE [LARGE SCALE GENOMIC DNA]</scope>
    <source>
        <strain evidence="3">CIM:MAG 903</strain>
    </source>
</reference>
<dbReference type="InterPro" id="IPR036554">
    <property type="entry name" value="GHMP_kinase_C_sf"/>
</dbReference>
<evidence type="ECO:0000256" key="1">
    <source>
        <dbReference type="ARBA" id="ARBA00022741"/>
    </source>
</evidence>
<dbReference type="GO" id="GO:0006012">
    <property type="term" value="P:galactose metabolic process"/>
    <property type="evidence" value="ECO:0007669"/>
    <property type="project" value="TreeGrafter"/>
</dbReference>
<name>A0A1I2LT37_9CLOT</name>